<dbReference type="AlphaFoldDB" id="A0A291P501"/>
<accession>A0A291P501</accession>
<dbReference type="InterPro" id="IPR052732">
    <property type="entry name" value="Cell-binding_unc_protein"/>
</dbReference>
<dbReference type="Proteomes" id="UP000219993">
    <property type="component" value="Chromosome"/>
</dbReference>
<sequence>MAKPRREGVDDGSGTVPLDDKVAHLSRPQAYPDFDGDVEVKETHMAFVFLVGERVYKLKKPVEYRHRDCHRLASREFLCREEVRLNRRLAPDVYLGVEPLGRDAEGALALSRHEGIVDWLVVMRRLPEDCLLDAAVTRGDVAPDRIDALADLLGRFYAGLVAEDLPPEAYVAHFVREQAKNREVMTDRRFAMPGDRVTAVLDRLDRLLDEDSERLGRRAREGHIREGHGDLRPEHVCLVEPPVVIDCLEFNRFLRLVDPFDELSLLALECERLGAAWIGERLRRRVGRRLGDSPDPRVLAFYRAYRACLRARLALSHLLEPDPRDPETWEPLARDYLALAEPAARRAMPD</sequence>
<gene>
    <name evidence="2" type="ORF">BEI_0964</name>
</gene>
<dbReference type="SUPFAM" id="SSF56112">
    <property type="entry name" value="Protein kinase-like (PK-like)"/>
    <property type="match status" value="1"/>
</dbReference>
<dbReference type="EMBL" id="CP021435">
    <property type="protein sequence ID" value="ATJ81951.1"/>
    <property type="molecule type" value="Genomic_DNA"/>
</dbReference>
<dbReference type="InterPro" id="IPR011009">
    <property type="entry name" value="Kinase-like_dom_sf"/>
</dbReference>
<dbReference type="PANTHER" id="PTHR43883:SF1">
    <property type="entry name" value="GLUCONOKINASE"/>
    <property type="match status" value="1"/>
</dbReference>
<evidence type="ECO:0000256" key="1">
    <source>
        <dbReference type="SAM" id="MobiDB-lite"/>
    </source>
</evidence>
<protein>
    <recommendedName>
        <fullName evidence="4">Aminoglycoside phosphotransferase domain-containing protein</fullName>
    </recommendedName>
</protein>
<evidence type="ECO:0008006" key="4">
    <source>
        <dbReference type="Google" id="ProtNLM"/>
    </source>
</evidence>
<dbReference type="KEGG" id="hbe:BEI_0964"/>
<evidence type="ECO:0000313" key="3">
    <source>
        <dbReference type="Proteomes" id="UP000219993"/>
    </source>
</evidence>
<dbReference type="RefSeq" id="WP_227644578.1">
    <property type="nucleotide sequence ID" value="NZ_BAAADT010000063.1"/>
</dbReference>
<keyword evidence="3" id="KW-1185">Reference proteome</keyword>
<organism evidence="2 3">
    <name type="scientific">Halomonas beimenensis</name>
    <dbReference type="NCBI Taxonomy" id="475662"/>
    <lineage>
        <taxon>Bacteria</taxon>
        <taxon>Pseudomonadati</taxon>
        <taxon>Pseudomonadota</taxon>
        <taxon>Gammaproteobacteria</taxon>
        <taxon>Oceanospirillales</taxon>
        <taxon>Halomonadaceae</taxon>
        <taxon>Halomonas</taxon>
    </lineage>
</organism>
<evidence type="ECO:0000313" key="2">
    <source>
        <dbReference type="EMBL" id="ATJ81951.1"/>
    </source>
</evidence>
<name>A0A291P501_9GAMM</name>
<feature type="region of interest" description="Disordered" evidence="1">
    <location>
        <begin position="1"/>
        <end position="22"/>
    </location>
</feature>
<proteinExistence type="predicted"/>
<dbReference type="PANTHER" id="PTHR43883">
    <property type="entry name" value="SLR0207 PROTEIN"/>
    <property type="match status" value="1"/>
</dbReference>
<reference evidence="2 3" key="1">
    <citation type="journal article" date="2017" name="Sci. Rep.">
        <title>Revealing the Saline Adaptation Strategies of the Halophilic Bacterium Halomonas beimenensis through High-throughput Omics and Transposon Mutagenesis Approaches.</title>
        <authorList>
            <person name="Chen Y.H."/>
            <person name="Lin S.S."/>
            <person name="Shyu Y.T."/>
        </authorList>
    </citation>
    <scope>NUCLEOTIDE SEQUENCE [LARGE SCALE GENOMIC DNA]</scope>
    <source>
        <strain evidence="2 3">NTU-111</strain>
    </source>
</reference>